<evidence type="ECO:0000259" key="1">
    <source>
        <dbReference type="Pfam" id="PF12146"/>
    </source>
</evidence>
<dbReference type="InterPro" id="IPR022742">
    <property type="entry name" value="Hydrolase_4"/>
</dbReference>
<organism evidence="2 3">
    <name type="scientific">Salibacterium qingdaonense</name>
    <dbReference type="NCBI Taxonomy" id="266892"/>
    <lineage>
        <taxon>Bacteria</taxon>
        <taxon>Bacillati</taxon>
        <taxon>Bacillota</taxon>
        <taxon>Bacilli</taxon>
        <taxon>Bacillales</taxon>
        <taxon>Bacillaceae</taxon>
    </lineage>
</organism>
<dbReference type="AlphaFoldDB" id="A0A1I4LAD4"/>
<reference evidence="2 3" key="1">
    <citation type="submission" date="2016-10" db="EMBL/GenBank/DDBJ databases">
        <authorList>
            <person name="de Groot N.N."/>
        </authorList>
    </citation>
    <scope>NUCLEOTIDE SEQUENCE [LARGE SCALE GENOMIC DNA]</scope>
    <source>
        <strain evidence="2 3">CGMCC 1.6134</strain>
    </source>
</reference>
<dbReference type="Pfam" id="PF12146">
    <property type="entry name" value="Hydrolase_4"/>
    <property type="match status" value="1"/>
</dbReference>
<dbReference type="InterPro" id="IPR050228">
    <property type="entry name" value="Carboxylesterase_BioH"/>
</dbReference>
<dbReference type="InterPro" id="IPR000073">
    <property type="entry name" value="AB_hydrolase_1"/>
</dbReference>
<dbReference type="PANTHER" id="PTHR43194:SF2">
    <property type="entry name" value="PEROXISOMAL MEMBRANE PROTEIN LPX1"/>
    <property type="match status" value="1"/>
</dbReference>
<dbReference type="STRING" id="266892.SAMN04488054_10754"/>
<evidence type="ECO:0000313" key="3">
    <source>
        <dbReference type="Proteomes" id="UP000199668"/>
    </source>
</evidence>
<dbReference type="EMBL" id="FOTY01000007">
    <property type="protein sequence ID" value="SFL87839.1"/>
    <property type="molecule type" value="Genomic_DNA"/>
</dbReference>
<accession>A0A1I4LAD4</accession>
<dbReference type="RefSeq" id="WP_177195471.1">
    <property type="nucleotide sequence ID" value="NZ_FOTY01000007.1"/>
</dbReference>
<gene>
    <name evidence="2" type="ORF">SAMN04488054_10754</name>
</gene>
<protein>
    <submittedName>
        <fullName evidence="2">Pimeloyl-ACP methyl ester carboxylesterase</fullName>
    </submittedName>
</protein>
<dbReference type="PANTHER" id="PTHR43194">
    <property type="entry name" value="HYDROLASE ALPHA/BETA FOLD FAMILY"/>
    <property type="match status" value="1"/>
</dbReference>
<name>A0A1I4LAD4_9BACI</name>
<evidence type="ECO:0000313" key="2">
    <source>
        <dbReference type="EMBL" id="SFL87839.1"/>
    </source>
</evidence>
<dbReference type="InterPro" id="IPR029058">
    <property type="entry name" value="AB_hydrolase_fold"/>
</dbReference>
<proteinExistence type="predicted"/>
<dbReference type="PRINTS" id="PR00111">
    <property type="entry name" value="ABHYDROLASE"/>
</dbReference>
<dbReference type="Gene3D" id="3.40.50.1820">
    <property type="entry name" value="alpha/beta hydrolase"/>
    <property type="match status" value="1"/>
</dbReference>
<dbReference type="Proteomes" id="UP000199668">
    <property type="component" value="Unassembled WGS sequence"/>
</dbReference>
<feature type="domain" description="Serine aminopeptidase S33" evidence="1">
    <location>
        <begin position="42"/>
        <end position="237"/>
    </location>
</feature>
<keyword evidence="3" id="KW-1185">Reference proteome</keyword>
<dbReference type="SUPFAM" id="SSF53474">
    <property type="entry name" value="alpha/beta-Hydrolases"/>
    <property type="match status" value="1"/>
</dbReference>
<sequence length="267" mass="29617">MPFFISQGHKLHYEVKGEGLPIFFIHPPAMGSAAFYHQRRLAHDFKVVLMDARGHGFSQAGRETLTISEWAEDLHNLADVLGLDRVLLCGYSSGGSVALEFALRWPERTAGAALAGGFPEVRTTLLHREFEIGMWITEKGWMGLLAGMLSIGNAAQAEHRERIAAAVKRSSAPLVHSLYESGLHYSCTAGLPSLSRPLLLLYGSRDWYVHYYQYMFYKYAVQAPKDIVMVHGVGHQIPTLQPASYNAAVAQFARQLEQGGVPFKTLT</sequence>